<dbReference type="Pfam" id="PF21365">
    <property type="entry name" value="Glyco_hydro_31_3rd"/>
    <property type="match status" value="1"/>
</dbReference>
<comment type="similarity">
    <text evidence="1">Belongs to the glycosyl hydrolase 31 family.</text>
</comment>
<dbReference type="SUPFAM" id="SSF51445">
    <property type="entry name" value="(Trans)glycosidases"/>
    <property type="match status" value="1"/>
</dbReference>
<evidence type="ECO:0000313" key="4">
    <source>
        <dbReference type="EMBL" id="VAW16914.1"/>
    </source>
</evidence>
<reference evidence="4" key="1">
    <citation type="submission" date="2018-06" db="EMBL/GenBank/DDBJ databases">
        <authorList>
            <person name="Zhirakovskaya E."/>
        </authorList>
    </citation>
    <scope>NUCLEOTIDE SEQUENCE</scope>
</reference>
<dbReference type="PANTHER" id="PTHR43863:SF2">
    <property type="entry name" value="MALTASE-GLUCOAMYLASE"/>
    <property type="match status" value="1"/>
</dbReference>
<gene>
    <name evidence="4" type="ORF">MNBD_ALPHA12-595</name>
</gene>
<organism evidence="4">
    <name type="scientific">hydrothermal vent metagenome</name>
    <dbReference type="NCBI Taxonomy" id="652676"/>
    <lineage>
        <taxon>unclassified sequences</taxon>
        <taxon>metagenomes</taxon>
        <taxon>ecological metagenomes</taxon>
    </lineage>
</organism>
<dbReference type="AlphaFoldDB" id="A0A3B0U819"/>
<dbReference type="InterPro" id="IPR051816">
    <property type="entry name" value="Glycosyl_Hydrolase_31"/>
</dbReference>
<dbReference type="PANTHER" id="PTHR43863">
    <property type="entry name" value="HYDROLASE, PUTATIVE (AFU_ORTHOLOGUE AFUA_1G03140)-RELATED"/>
    <property type="match status" value="1"/>
</dbReference>
<protein>
    <submittedName>
        <fullName evidence="4">Glycosyl hydrolase, family 31</fullName>
    </submittedName>
</protein>
<dbReference type="GO" id="GO:0005975">
    <property type="term" value="P:carbohydrate metabolic process"/>
    <property type="evidence" value="ECO:0007669"/>
    <property type="project" value="InterPro"/>
</dbReference>
<feature type="domain" description="Glycosyl hydrolase family 31 C-terminal" evidence="3">
    <location>
        <begin position="307"/>
        <end position="391"/>
    </location>
</feature>
<feature type="domain" description="Glycoside hydrolase family 31 TIM barrel" evidence="2">
    <location>
        <begin position="15"/>
        <end position="295"/>
    </location>
</feature>
<dbReference type="GO" id="GO:0004553">
    <property type="term" value="F:hydrolase activity, hydrolyzing O-glycosyl compounds"/>
    <property type="evidence" value="ECO:0007669"/>
    <property type="project" value="InterPro"/>
</dbReference>
<dbReference type="InterPro" id="IPR000322">
    <property type="entry name" value="Glyco_hydro_31_TIM"/>
</dbReference>
<name>A0A3B0U819_9ZZZZ</name>
<dbReference type="InterPro" id="IPR017853">
    <property type="entry name" value="GH"/>
</dbReference>
<dbReference type="InterPro" id="IPR013780">
    <property type="entry name" value="Glyco_hydro_b"/>
</dbReference>
<dbReference type="InterPro" id="IPR048395">
    <property type="entry name" value="Glyco_hydro_31_C"/>
</dbReference>
<accession>A0A3B0U819</accession>
<evidence type="ECO:0000259" key="3">
    <source>
        <dbReference type="Pfam" id="PF21365"/>
    </source>
</evidence>
<evidence type="ECO:0000256" key="1">
    <source>
        <dbReference type="ARBA" id="ARBA00007806"/>
    </source>
</evidence>
<dbReference type="EMBL" id="UOEO01000060">
    <property type="protein sequence ID" value="VAW16914.1"/>
    <property type="molecule type" value="Genomic_DNA"/>
</dbReference>
<dbReference type="Pfam" id="PF01055">
    <property type="entry name" value="Glyco_hydro_31_2nd"/>
    <property type="match status" value="1"/>
</dbReference>
<dbReference type="Gene3D" id="2.60.40.1180">
    <property type="entry name" value="Golgi alpha-mannosidase II"/>
    <property type="match status" value="1"/>
</dbReference>
<dbReference type="SUPFAM" id="SSF51011">
    <property type="entry name" value="Glycosyl hydrolase domain"/>
    <property type="match status" value="1"/>
</dbReference>
<proteinExistence type="inferred from homology"/>
<evidence type="ECO:0000259" key="2">
    <source>
        <dbReference type="Pfam" id="PF01055"/>
    </source>
</evidence>
<sequence>MFNDAIYNESDGDSALAYKDFTFPEWGRWPDPKGLVDYLHEHDLKCLLWQIPIIKQVTSLVHWQKSNDEAAFVHHGYGVKNADGSPYRLPEGWFKDALLMDFTNQGAREWWFEKRQYLLDEIGVDGFKTDGGECVFGHDLVFADGSDGRVMRNKYPNDYIGAYYEFAQQNNGITFSRSGYTGAQSFPAHWAGDERSSWDAFKRSILAGLSAGMSGIIFWGWDLAGFSGPVPGAQLYIRSVQMACFCPIMQFHAESKAEHNQDRTPWNIAERSGDERALTIYRFYANLRMSLMPYLVGEAKYCVEANTPLMRAMVLDHQNDRQASVLWDQYMLGRDLLVAPVIAEGQVERNVYLPEGNWWHLFDNKWFEAGEHLVAASLEEIPVFVRSGGIVALAFDQEIRLGSAMPADIEKPGHMVLLVANFRDGSAFYQAENGATIAVEWSDKGGAEITSSGHFKKQYLIVFASTPARVVLDGKEAKIKMLPLAGVPLCAVLI</sequence>
<keyword evidence="4" id="KW-0378">Hydrolase</keyword>
<dbReference type="Gene3D" id="3.20.20.80">
    <property type="entry name" value="Glycosidases"/>
    <property type="match status" value="1"/>
</dbReference>
<dbReference type="CDD" id="cd06597">
    <property type="entry name" value="GH31_transferase_CtsY"/>
    <property type="match status" value="1"/>
</dbReference>